<feature type="region of interest" description="Disordered" evidence="1">
    <location>
        <begin position="129"/>
        <end position="161"/>
    </location>
</feature>
<dbReference type="Proteomes" id="UP001148018">
    <property type="component" value="Unassembled WGS sequence"/>
</dbReference>
<evidence type="ECO:0000313" key="2">
    <source>
        <dbReference type="EMBL" id="KAJ3599383.1"/>
    </source>
</evidence>
<sequence>MDFTQDERSLCASVYGTDRDTWSEWRLGKSEEHSKSTSSRFSQGPENINSRRVDLTHDFTVCLLPTAVKWSTHKTFPSSEYVLALWRAFEDIAAHYNGLGPEEPPSGAPRNLAFSRLLLPACYRGLPPAGDSQGMGVRGGRQMKTPEAAEQEMNLPDTWKD</sequence>
<keyword evidence="3" id="KW-1185">Reference proteome</keyword>
<protein>
    <submittedName>
        <fullName evidence="2">Uncharacterized protein</fullName>
    </submittedName>
</protein>
<gene>
    <name evidence="2" type="ORF">NHX12_033346</name>
</gene>
<feature type="region of interest" description="Disordered" evidence="1">
    <location>
        <begin position="27"/>
        <end position="47"/>
    </location>
</feature>
<dbReference type="AlphaFoldDB" id="A0A9Q0IIL9"/>
<feature type="compositionally biased region" description="Polar residues" evidence="1">
    <location>
        <begin position="36"/>
        <end position="47"/>
    </location>
</feature>
<dbReference type="EMBL" id="JANIIK010000048">
    <property type="protein sequence ID" value="KAJ3599383.1"/>
    <property type="molecule type" value="Genomic_DNA"/>
</dbReference>
<organism evidence="2 3">
    <name type="scientific">Muraenolepis orangiensis</name>
    <name type="common">Patagonian moray cod</name>
    <dbReference type="NCBI Taxonomy" id="630683"/>
    <lineage>
        <taxon>Eukaryota</taxon>
        <taxon>Metazoa</taxon>
        <taxon>Chordata</taxon>
        <taxon>Craniata</taxon>
        <taxon>Vertebrata</taxon>
        <taxon>Euteleostomi</taxon>
        <taxon>Actinopterygii</taxon>
        <taxon>Neopterygii</taxon>
        <taxon>Teleostei</taxon>
        <taxon>Neoteleostei</taxon>
        <taxon>Acanthomorphata</taxon>
        <taxon>Zeiogadaria</taxon>
        <taxon>Gadariae</taxon>
        <taxon>Gadiformes</taxon>
        <taxon>Muraenolepidoidei</taxon>
        <taxon>Muraenolepididae</taxon>
        <taxon>Muraenolepis</taxon>
    </lineage>
</organism>
<proteinExistence type="predicted"/>
<name>A0A9Q0IIL9_9TELE</name>
<evidence type="ECO:0000256" key="1">
    <source>
        <dbReference type="SAM" id="MobiDB-lite"/>
    </source>
</evidence>
<reference evidence="2" key="1">
    <citation type="submission" date="2022-07" db="EMBL/GenBank/DDBJ databases">
        <title>Chromosome-level genome of Muraenolepis orangiensis.</title>
        <authorList>
            <person name="Kim J."/>
        </authorList>
    </citation>
    <scope>NUCLEOTIDE SEQUENCE</scope>
    <source>
        <strain evidence="2">KU_S4_2022</strain>
        <tissue evidence="2">Muscle</tissue>
    </source>
</reference>
<accession>A0A9Q0IIL9</accession>
<comment type="caution">
    <text evidence="2">The sequence shown here is derived from an EMBL/GenBank/DDBJ whole genome shotgun (WGS) entry which is preliminary data.</text>
</comment>
<evidence type="ECO:0000313" key="3">
    <source>
        <dbReference type="Proteomes" id="UP001148018"/>
    </source>
</evidence>